<sequence length="267" mass="29735">MAVESANAPAMPVQGGLDVPTTKTRKRALTVTAPTPSDPKKTKVDPPPMPTPDIHDAPITPSHPAETPKPTLEQPPTAKLTEATTTDGPVKDKKEPWWKSCRTEKTFRLPGPGPHTFLTGSECLSCLFDGEGGNFLVLKSEMLQVLAKAKAHKDDEDFEESELMNDVVFRDISHEEVEEEPEEYFALSAMFGETESGDGVTYEVTVQREQPEKGLPALKFEWTMEFEWEHIAEEDQGTWWITAISAPDKESLEAGKILWDNLPQRYS</sequence>
<organism evidence="2 3">
    <name type="scientific">Steccherinum ochraceum</name>
    <dbReference type="NCBI Taxonomy" id="92696"/>
    <lineage>
        <taxon>Eukaryota</taxon>
        <taxon>Fungi</taxon>
        <taxon>Dikarya</taxon>
        <taxon>Basidiomycota</taxon>
        <taxon>Agaricomycotina</taxon>
        <taxon>Agaricomycetes</taxon>
        <taxon>Polyporales</taxon>
        <taxon>Steccherinaceae</taxon>
        <taxon>Steccherinum</taxon>
    </lineage>
</organism>
<protein>
    <submittedName>
        <fullName evidence="2">Uncharacterized protein</fullName>
    </submittedName>
</protein>
<comment type="caution">
    <text evidence="2">The sequence shown here is derived from an EMBL/GenBank/DDBJ whole genome shotgun (WGS) entry which is preliminary data.</text>
</comment>
<evidence type="ECO:0000256" key="1">
    <source>
        <dbReference type="SAM" id="MobiDB-lite"/>
    </source>
</evidence>
<dbReference type="AlphaFoldDB" id="A0A4R0RDC3"/>
<evidence type="ECO:0000313" key="3">
    <source>
        <dbReference type="Proteomes" id="UP000292702"/>
    </source>
</evidence>
<feature type="region of interest" description="Disordered" evidence="1">
    <location>
        <begin position="1"/>
        <end position="94"/>
    </location>
</feature>
<dbReference type="EMBL" id="RWJN01000201">
    <property type="protein sequence ID" value="TCD65056.1"/>
    <property type="molecule type" value="Genomic_DNA"/>
</dbReference>
<proteinExistence type="predicted"/>
<reference evidence="2 3" key="1">
    <citation type="submission" date="2018-11" db="EMBL/GenBank/DDBJ databases">
        <title>Genome assembly of Steccherinum ochraceum LE-BIN_3174, the white-rot fungus of the Steccherinaceae family (The Residual Polyporoid clade, Polyporales, Basidiomycota).</title>
        <authorList>
            <person name="Fedorova T.V."/>
            <person name="Glazunova O.A."/>
            <person name="Landesman E.O."/>
            <person name="Moiseenko K.V."/>
            <person name="Psurtseva N.V."/>
            <person name="Savinova O.S."/>
            <person name="Shakhova N.V."/>
            <person name="Tyazhelova T.V."/>
            <person name="Vasina D.V."/>
        </authorList>
    </citation>
    <scope>NUCLEOTIDE SEQUENCE [LARGE SCALE GENOMIC DNA]</scope>
    <source>
        <strain evidence="2 3">LE-BIN_3174</strain>
    </source>
</reference>
<accession>A0A4R0RDC3</accession>
<keyword evidence="3" id="KW-1185">Reference proteome</keyword>
<evidence type="ECO:0000313" key="2">
    <source>
        <dbReference type="EMBL" id="TCD65056.1"/>
    </source>
</evidence>
<gene>
    <name evidence="2" type="ORF">EIP91_003294</name>
</gene>
<dbReference type="Proteomes" id="UP000292702">
    <property type="component" value="Unassembled WGS sequence"/>
</dbReference>
<name>A0A4R0RDC3_9APHY</name>